<evidence type="ECO:0000313" key="3">
    <source>
        <dbReference type="Proteomes" id="UP001183202"/>
    </source>
</evidence>
<organism evidence="2 3">
    <name type="scientific">Pseudonocardia charpentierae</name>
    <dbReference type="NCBI Taxonomy" id="3075545"/>
    <lineage>
        <taxon>Bacteria</taxon>
        <taxon>Bacillati</taxon>
        <taxon>Actinomycetota</taxon>
        <taxon>Actinomycetes</taxon>
        <taxon>Pseudonocardiales</taxon>
        <taxon>Pseudonocardiaceae</taxon>
        <taxon>Pseudonocardia</taxon>
    </lineage>
</organism>
<name>A0ABU2NJC6_9PSEU</name>
<dbReference type="Proteomes" id="UP001183202">
    <property type="component" value="Unassembled WGS sequence"/>
</dbReference>
<feature type="non-terminal residue" evidence="2">
    <location>
        <position position="116"/>
    </location>
</feature>
<evidence type="ECO:0000313" key="2">
    <source>
        <dbReference type="EMBL" id="MDT0354080.1"/>
    </source>
</evidence>
<evidence type="ECO:0000256" key="1">
    <source>
        <dbReference type="SAM" id="MobiDB-lite"/>
    </source>
</evidence>
<feature type="region of interest" description="Disordered" evidence="1">
    <location>
        <begin position="1"/>
        <end position="22"/>
    </location>
</feature>
<reference evidence="3" key="1">
    <citation type="submission" date="2023-07" db="EMBL/GenBank/DDBJ databases">
        <title>30 novel species of actinomycetes from the DSMZ collection.</title>
        <authorList>
            <person name="Nouioui I."/>
        </authorList>
    </citation>
    <scope>NUCLEOTIDE SEQUENCE [LARGE SCALE GENOMIC DNA]</scope>
    <source>
        <strain evidence="3">DSM 45834</strain>
    </source>
</reference>
<protein>
    <submittedName>
        <fullName evidence="2">Uncharacterized protein</fullName>
    </submittedName>
</protein>
<dbReference type="EMBL" id="JAVREJ010000078">
    <property type="protein sequence ID" value="MDT0354080.1"/>
    <property type="molecule type" value="Genomic_DNA"/>
</dbReference>
<comment type="caution">
    <text evidence="2">The sequence shown here is derived from an EMBL/GenBank/DDBJ whole genome shotgun (WGS) entry which is preliminary data.</text>
</comment>
<keyword evidence="3" id="KW-1185">Reference proteome</keyword>
<gene>
    <name evidence="2" type="ORF">RM445_31915</name>
</gene>
<accession>A0ABU2NJC6</accession>
<sequence>MPDDDLRRAPRGGIATPSMDRALDGSLDEKVLTSALRTCTVHDEEKLRSTPEALQGLIEARRAELVAVKVDTDMATTRMWWKRPPTRKSPTAWRLLIGATCGSSPSPARRSATATG</sequence>
<proteinExistence type="predicted"/>
<dbReference type="RefSeq" id="WP_311560588.1">
    <property type="nucleotide sequence ID" value="NZ_JAVREJ010000078.1"/>
</dbReference>